<evidence type="ECO:0000313" key="2">
    <source>
        <dbReference type="Proteomes" id="UP000244904"/>
    </source>
</evidence>
<dbReference type="EMBL" id="OMOJ01000007">
    <property type="protein sequence ID" value="SPF81134.1"/>
    <property type="molecule type" value="Genomic_DNA"/>
</dbReference>
<keyword evidence="2" id="KW-1185">Reference proteome</keyword>
<gene>
    <name evidence="1" type="ORF">PRI8871_02954</name>
</gene>
<dbReference type="RefSeq" id="WP_108886991.1">
    <property type="nucleotide sequence ID" value="NZ_OMOJ01000007.1"/>
</dbReference>
<sequence length="235" mass="27146">MKVEEVVLAEDELSQLKVTRHSEMTVDEIDALLSEGASRNFWDDLRAFADACDTVLQEKEWPAASAKVCIEQDGTWRLFAKSEACKAKFGWKLGSTYVQEMTKDFSDAWYAARIGLKCRLALEHLNKGDGGKPFFHSMMFEIGSLRTDWRWRRSRKKQIITGRKQRNVLSDLRDAQNRTAKQNVEWRRGLVRNLISETKLTKGALSRWLQTQLKKRHDIEVSERTVRSDLKALGP</sequence>
<organism evidence="1 2">
    <name type="scientific">Pseudoprimorskyibacter insulae</name>
    <dbReference type="NCBI Taxonomy" id="1695997"/>
    <lineage>
        <taxon>Bacteria</taxon>
        <taxon>Pseudomonadati</taxon>
        <taxon>Pseudomonadota</taxon>
        <taxon>Alphaproteobacteria</taxon>
        <taxon>Rhodobacterales</taxon>
        <taxon>Paracoccaceae</taxon>
        <taxon>Pseudoprimorskyibacter</taxon>
    </lineage>
</organism>
<proteinExistence type="predicted"/>
<evidence type="ECO:0000313" key="1">
    <source>
        <dbReference type="EMBL" id="SPF81134.1"/>
    </source>
</evidence>
<accession>A0A2R8AZ59</accession>
<protein>
    <submittedName>
        <fullName evidence="1">Uncharacterized protein</fullName>
    </submittedName>
</protein>
<name>A0A2R8AZ59_9RHOB</name>
<dbReference type="AlphaFoldDB" id="A0A2R8AZ59"/>
<dbReference type="OrthoDB" id="9979022at2"/>
<reference evidence="2" key="1">
    <citation type="submission" date="2018-03" db="EMBL/GenBank/DDBJ databases">
        <authorList>
            <person name="Rodrigo-Torres L."/>
            <person name="Arahal R. D."/>
            <person name="Lucena T."/>
        </authorList>
    </citation>
    <scope>NUCLEOTIDE SEQUENCE [LARGE SCALE GENOMIC DNA]</scope>
    <source>
        <strain evidence="2">CECT 8871</strain>
    </source>
</reference>
<dbReference type="Proteomes" id="UP000244904">
    <property type="component" value="Unassembled WGS sequence"/>
</dbReference>